<accession>A0ABQ2H680</accession>
<dbReference type="EMBL" id="BMPU01000002">
    <property type="protein sequence ID" value="GGM52024.1"/>
    <property type="molecule type" value="Genomic_DNA"/>
</dbReference>
<comment type="caution">
    <text evidence="1">The sequence shown here is derived from an EMBL/GenBank/DDBJ whole genome shotgun (WGS) entry which is preliminary data.</text>
</comment>
<dbReference type="Proteomes" id="UP000653477">
    <property type="component" value="Unassembled WGS sequence"/>
</dbReference>
<keyword evidence="2" id="KW-1185">Reference proteome</keyword>
<protein>
    <submittedName>
        <fullName evidence="1">Uncharacterized protein</fullName>
    </submittedName>
</protein>
<proteinExistence type="predicted"/>
<reference evidence="2" key="1">
    <citation type="journal article" date="2019" name="Int. J. Syst. Evol. Microbiol.">
        <title>The Global Catalogue of Microorganisms (GCM) 10K type strain sequencing project: providing services to taxonomists for standard genome sequencing and annotation.</title>
        <authorList>
            <consortium name="The Broad Institute Genomics Platform"/>
            <consortium name="The Broad Institute Genome Sequencing Center for Infectious Disease"/>
            <person name="Wu L."/>
            <person name="Ma J."/>
        </authorList>
    </citation>
    <scope>NUCLEOTIDE SEQUENCE [LARGE SCALE GENOMIC DNA]</scope>
    <source>
        <strain evidence="2">JCM 30531</strain>
    </source>
</reference>
<name>A0ABQ2H680_9PORP</name>
<evidence type="ECO:0000313" key="2">
    <source>
        <dbReference type="Proteomes" id="UP000653477"/>
    </source>
</evidence>
<organism evidence="1 2">
    <name type="scientific">Porphyromonas pasteri</name>
    <dbReference type="NCBI Taxonomy" id="1583331"/>
    <lineage>
        <taxon>Bacteria</taxon>
        <taxon>Pseudomonadati</taxon>
        <taxon>Bacteroidota</taxon>
        <taxon>Bacteroidia</taxon>
        <taxon>Bacteroidales</taxon>
        <taxon>Porphyromonadaceae</taxon>
        <taxon>Porphyromonas</taxon>
    </lineage>
</organism>
<sequence length="56" mass="6227">MYLEFAFCEGGDLHIFLRPRECFVNFAGIIIMGQTYGEAIAEVEGVSVDRGDRLLG</sequence>
<gene>
    <name evidence="1" type="ORF">GCM10007088_08350</name>
</gene>
<evidence type="ECO:0000313" key="1">
    <source>
        <dbReference type="EMBL" id="GGM52024.1"/>
    </source>
</evidence>